<proteinExistence type="predicted"/>
<dbReference type="CDD" id="cd16936">
    <property type="entry name" value="HATPase_RsbW-like"/>
    <property type="match status" value="1"/>
</dbReference>
<keyword evidence="2" id="KW-0547">Nucleotide-binding</keyword>
<dbReference type="GO" id="GO:0005524">
    <property type="term" value="F:ATP binding"/>
    <property type="evidence" value="ECO:0007669"/>
    <property type="project" value="UniProtKB-KW"/>
</dbReference>
<dbReference type="AlphaFoldDB" id="A0A9X1ZHF0"/>
<sequence length="129" mass="14389">MNSLQLNLDRNVMQSHSISKEIDQFMQQNQVGDGTRFKIITCTLEAIANVFEHATPPLKRMIVILHCDSHKVIVDLLDNSPHKTVLQPTSCPATNASSGRGLWIINNWMDSVRSQQTVAGTHLQLTLAI</sequence>
<organism evidence="2 3">
    <name type="scientific">Shewanella pneumatophori</name>
    <dbReference type="NCBI Taxonomy" id="314092"/>
    <lineage>
        <taxon>Bacteria</taxon>
        <taxon>Pseudomonadati</taxon>
        <taxon>Pseudomonadota</taxon>
        <taxon>Gammaproteobacteria</taxon>
        <taxon>Alteromonadales</taxon>
        <taxon>Shewanellaceae</taxon>
        <taxon>Shewanella</taxon>
    </lineage>
</organism>
<dbReference type="Proteomes" id="UP001139293">
    <property type="component" value="Unassembled WGS sequence"/>
</dbReference>
<evidence type="ECO:0000259" key="1">
    <source>
        <dbReference type="Pfam" id="PF13581"/>
    </source>
</evidence>
<keyword evidence="2" id="KW-0067">ATP-binding</keyword>
<keyword evidence="3" id="KW-1185">Reference proteome</keyword>
<dbReference type="RefSeq" id="WP_248950666.1">
    <property type="nucleotide sequence ID" value="NZ_JAKILB010000008.1"/>
</dbReference>
<name>A0A9X1ZHF0_9GAMM</name>
<dbReference type="InterPro" id="IPR003594">
    <property type="entry name" value="HATPase_dom"/>
</dbReference>
<dbReference type="InterPro" id="IPR036890">
    <property type="entry name" value="HATPase_C_sf"/>
</dbReference>
<dbReference type="EMBL" id="JAKILB010000008">
    <property type="protein sequence ID" value="MCL1139540.1"/>
    <property type="molecule type" value="Genomic_DNA"/>
</dbReference>
<protein>
    <submittedName>
        <fullName evidence="2">ATP-binding protein</fullName>
    </submittedName>
</protein>
<evidence type="ECO:0000313" key="2">
    <source>
        <dbReference type="EMBL" id="MCL1139540.1"/>
    </source>
</evidence>
<accession>A0A9X1ZHF0</accession>
<dbReference type="Pfam" id="PF13581">
    <property type="entry name" value="HATPase_c_2"/>
    <property type="match status" value="1"/>
</dbReference>
<reference evidence="2" key="1">
    <citation type="submission" date="2022-01" db="EMBL/GenBank/DDBJ databases">
        <title>Whole genome-based taxonomy of the Shewanellaceae.</title>
        <authorList>
            <person name="Martin-Rodriguez A.J."/>
        </authorList>
    </citation>
    <scope>NUCLEOTIDE SEQUENCE</scope>
    <source>
        <strain evidence="2">KCTC 23973</strain>
    </source>
</reference>
<comment type="caution">
    <text evidence="2">The sequence shown here is derived from an EMBL/GenBank/DDBJ whole genome shotgun (WGS) entry which is preliminary data.</text>
</comment>
<evidence type="ECO:0000313" key="3">
    <source>
        <dbReference type="Proteomes" id="UP001139293"/>
    </source>
</evidence>
<feature type="domain" description="Histidine kinase/HSP90-like ATPase" evidence="1">
    <location>
        <begin position="17"/>
        <end position="126"/>
    </location>
</feature>
<dbReference type="Gene3D" id="3.30.565.10">
    <property type="entry name" value="Histidine kinase-like ATPase, C-terminal domain"/>
    <property type="match status" value="1"/>
</dbReference>
<gene>
    <name evidence="2" type="ORF">L2740_13410</name>
</gene>